<evidence type="ECO:0000313" key="2">
    <source>
        <dbReference type="Proteomes" id="UP000015104"/>
    </source>
</evidence>
<protein>
    <recommendedName>
        <fullName evidence="3">Phosphatidylethanolamine-binding protein</fullName>
    </recommendedName>
</protein>
<dbReference type="SUPFAM" id="SSF49777">
    <property type="entry name" value="PEBP-like"/>
    <property type="match status" value="1"/>
</dbReference>
<dbReference type="InterPro" id="IPR008914">
    <property type="entry name" value="PEBP"/>
</dbReference>
<dbReference type="EnsemblMetazoa" id="tetur01g03240.1">
    <property type="protein sequence ID" value="tetur01g03240.1"/>
    <property type="gene ID" value="tetur01g03240"/>
</dbReference>
<sequence>MLASRISKVLVQPLLKTTLAPLNISAKCLHQISLHNIARKNMDTQGVVPDVIDSIPTHTVEVKYPSGAEVKFGNELTPTVVKDVPTHISWPSEEGALYTLCMTDPDAPSRQNPKYREWHHWLVVNIPDNDVGKGKTISEYVGSGPPKGTGLHRYVFLVYKQPGQLSPDEKFRSNRCGEGRECFKIREFAKKYKLGVPIAGNFYVAQWDDYVPKLYQQLSGD</sequence>
<dbReference type="KEGG" id="tut:107361702"/>
<evidence type="ECO:0008006" key="3">
    <source>
        <dbReference type="Google" id="ProtNLM"/>
    </source>
</evidence>
<dbReference type="EMBL" id="CAEY01000437">
    <property type="status" value="NOT_ANNOTATED_CDS"/>
    <property type="molecule type" value="Genomic_DNA"/>
</dbReference>
<dbReference type="STRING" id="32264.T1JQH6"/>
<dbReference type="AlphaFoldDB" id="T1JQH6"/>
<dbReference type="FunFam" id="3.90.280.10:FF:000006">
    <property type="entry name" value="protein D3"/>
    <property type="match status" value="1"/>
</dbReference>
<dbReference type="OMA" id="FSTSKFM"/>
<dbReference type="InterPro" id="IPR035810">
    <property type="entry name" value="PEBP_euk"/>
</dbReference>
<dbReference type="Pfam" id="PF01161">
    <property type="entry name" value="PBP"/>
    <property type="match status" value="1"/>
</dbReference>
<dbReference type="CDD" id="cd00866">
    <property type="entry name" value="PEBP_euk"/>
    <property type="match status" value="1"/>
</dbReference>
<dbReference type="PANTHER" id="PTHR11362:SF82">
    <property type="entry name" value="PHOSPHATIDYLETHANOLAMINE-BINDING PROTEIN 4"/>
    <property type="match status" value="1"/>
</dbReference>
<keyword evidence="2" id="KW-1185">Reference proteome</keyword>
<name>T1JQH6_TETUR</name>
<reference evidence="1" key="2">
    <citation type="submission" date="2015-06" db="UniProtKB">
        <authorList>
            <consortium name="EnsemblMetazoa"/>
        </authorList>
    </citation>
    <scope>IDENTIFICATION</scope>
</reference>
<dbReference type="Proteomes" id="UP000015104">
    <property type="component" value="Unassembled WGS sequence"/>
</dbReference>
<dbReference type="Gene3D" id="3.90.280.10">
    <property type="entry name" value="PEBP-like"/>
    <property type="match status" value="1"/>
</dbReference>
<accession>T1JQH6</accession>
<proteinExistence type="predicted"/>
<evidence type="ECO:0000313" key="1">
    <source>
        <dbReference type="EnsemblMetazoa" id="tetur01g03240.1"/>
    </source>
</evidence>
<reference evidence="2" key="1">
    <citation type="submission" date="2011-08" db="EMBL/GenBank/DDBJ databases">
        <authorList>
            <person name="Rombauts S."/>
        </authorList>
    </citation>
    <scope>NUCLEOTIDE SEQUENCE</scope>
    <source>
        <strain evidence="2">London</strain>
    </source>
</reference>
<organism evidence="1 2">
    <name type="scientific">Tetranychus urticae</name>
    <name type="common">Two-spotted spider mite</name>
    <dbReference type="NCBI Taxonomy" id="32264"/>
    <lineage>
        <taxon>Eukaryota</taxon>
        <taxon>Metazoa</taxon>
        <taxon>Ecdysozoa</taxon>
        <taxon>Arthropoda</taxon>
        <taxon>Chelicerata</taxon>
        <taxon>Arachnida</taxon>
        <taxon>Acari</taxon>
        <taxon>Acariformes</taxon>
        <taxon>Trombidiformes</taxon>
        <taxon>Prostigmata</taxon>
        <taxon>Eleutherengona</taxon>
        <taxon>Raphignathae</taxon>
        <taxon>Tetranychoidea</taxon>
        <taxon>Tetranychidae</taxon>
        <taxon>Tetranychus</taxon>
    </lineage>
</organism>
<dbReference type="InterPro" id="IPR036610">
    <property type="entry name" value="PEBP-like_sf"/>
</dbReference>
<gene>
    <name evidence="1" type="primary">107361702</name>
</gene>
<dbReference type="eggNOG" id="KOG3346">
    <property type="taxonomic scope" value="Eukaryota"/>
</dbReference>
<dbReference type="OrthoDB" id="2506647at2759"/>
<dbReference type="HOGENOM" id="CLU_043994_5_1_1"/>
<dbReference type="PANTHER" id="PTHR11362">
    <property type="entry name" value="PHOSPHATIDYLETHANOLAMINE-BINDING PROTEIN"/>
    <property type="match status" value="1"/>
</dbReference>